<evidence type="ECO:0000313" key="2">
    <source>
        <dbReference type="Proteomes" id="UP001732700"/>
    </source>
</evidence>
<reference evidence="1" key="1">
    <citation type="submission" date="2021-05" db="EMBL/GenBank/DDBJ databases">
        <authorList>
            <person name="Scholz U."/>
            <person name="Mascher M."/>
            <person name="Fiebig A."/>
        </authorList>
    </citation>
    <scope>NUCLEOTIDE SEQUENCE [LARGE SCALE GENOMIC DNA]</scope>
</reference>
<reference evidence="1" key="2">
    <citation type="submission" date="2025-09" db="UniProtKB">
        <authorList>
            <consortium name="EnsemblPlants"/>
        </authorList>
    </citation>
    <scope>IDENTIFICATION</scope>
</reference>
<dbReference type="EnsemblPlants" id="AVESA.00010b.r2.1AG0052670.1">
    <property type="protein sequence ID" value="AVESA.00010b.r2.1AG0052670.1.CDS"/>
    <property type="gene ID" value="AVESA.00010b.r2.1AG0052670"/>
</dbReference>
<keyword evidence="2" id="KW-1185">Reference proteome</keyword>
<sequence>MSSRRPAGYRAAGAVAGGVGRKKVASGAGSMSLRALREELARQKEEEEERKAREEEMEAQAEKARREEEEKKPTEEEEKQREEERRRRRRAERKKEENQRLEAARRRLGATIVAEGGAAAGDGGRKRPVYASRRSKLQSKPHENVQSSELRIEEEKCNVPHEEDITVDNVLVLREGPSTESSDDDAWENKSLDRFDVITEGNSCLYEGEEIEENHVSSSAPVVNSDNMAQEIVEDIFLSQDAASSNGSGDERELRAPICCILGHVDAGKTKLLDCIRGTRVQEGEAGGITQHIGATYLPVENIRERTSLKSEVTIKVPGLLVIDTPGHESFSKMRSRGVSLCDIALVVVDITRGLEKQTIESLHLLKRHNVRFIVALNKVDRLYGWKSCPNTPILEALKNQSDDVRSEYKWRLTEVITQFKENGFNTAPYYKNKKMKRVFNIVPTSAKSDSGEGVPDLLMLLVRWVPEIMIDKLAFNNSVECTILEVSGDKDLGTTINVVLINGALHQGDQVIVCTKQGPVTTIIRDLLTPQPMKELKAKGVYKHHKEVRAAHGVKIVAPGLQHAMAGTSLIVVKPGDDLRQAETAAMQEMILTIGAADENKDRTAAEEVSRVKSCKEGLYVQASSIGTLEAIIDHLKSSNVDIPVSDWNLGPVNKQDVMKATAMLNRKEEYAAILAFDVKVMHEASVLAAESGVRIFMADTVYKLVDSYAEHINGLKEAKKMQCAAEAVFPCTLKILPNRVYHNKDPIVCDVEILEGVLKVGTPICVSVPSKDRSESIPSKGRRENIVHSLGRISSIKTSNGNQILSARNGVVSIKIMGDNPHEKSRSFGRHFEANDELLSQISRKSIDVLKEYYRDEMTDENWQLIRRLKKQFKIA</sequence>
<name>A0ACD5TH78_AVESA</name>
<protein>
    <submittedName>
        <fullName evidence="1">Uncharacterized protein</fullName>
    </submittedName>
</protein>
<proteinExistence type="predicted"/>
<evidence type="ECO:0000313" key="1">
    <source>
        <dbReference type="EnsemblPlants" id="AVESA.00010b.r2.1AG0052670.1.CDS"/>
    </source>
</evidence>
<organism evidence="1 2">
    <name type="scientific">Avena sativa</name>
    <name type="common">Oat</name>
    <dbReference type="NCBI Taxonomy" id="4498"/>
    <lineage>
        <taxon>Eukaryota</taxon>
        <taxon>Viridiplantae</taxon>
        <taxon>Streptophyta</taxon>
        <taxon>Embryophyta</taxon>
        <taxon>Tracheophyta</taxon>
        <taxon>Spermatophyta</taxon>
        <taxon>Magnoliopsida</taxon>
        <taxon>Liliopsida</taxon>
        <taxon>Poales</taxon>
        <taxon>Poaceae</taxon>
        <taxon>BOP clade</taxon>
        <taxon>Pooideae</taxon>
        <taxon>Poodae</taxon>
        <taxon>Poeae</taxon>
        <taxon>Poeae Chloroplast Group 1 (Aveneae type)</taxon>
        <taxon>Aveninae</taxon>
        <taxon>Avena</taxon>
    </lineage>
</organism>
<accession>A0ACD5TH78</accession>
<dbReference type="Proteomes" id="UP001732700">
    <property type="component" value="Chromosome 1A"/>
</dbReference>